<name>A0ABD3TCH0_9LAMI</name>
<dbReference type="AlphaFoldDB" id="A0ABD3TCH0"/>
<reference evidence="2 3" key="1">
    <citation type="submission" date="2024-12" db="EMBL/GenBank/DDBJ databases">
        <title>The unique morphological basis and parallel evolutionary history of personate flowers in Penstemon.</title>
        <authorList>
            <person name="Depatie T.H."/>
            <person name="Wessinger C.A."/>
        </authorList>
    </citation>
    <scope>NUCLEOTIDE SEQUENCE [LARGE SCALE GENOMIC DNA]</scope>
    <source>
        <strain evidence="2">WTNN_2</strain>
        <tissue evidence="2">Leaf</tissue>
    </source>
</reference>
<dbReference type="PANTHER" id="PTHR33929">
    <property type="entry name" value="MEMBRANE-ASSOCIATED KINASE REGULATOR 2-RELATED"/>
    <property type="match status" value="1"/>
</dbReference>
<feature type="region of interest" description="Disordered" evidence="1">
    <location>
        <begin position="258"/>
        <end position="290"/>
    </location>
</feature>
<sequence length="302" mass="33271">MEALGILKFWRNAAAEADDDVRSAAFVSDDEETGEEDSYFDLVIKSPNRDAAIKTGDEASEKKYKFIESPRDVFQSKNEFSNSKPSSPATLFRSTPKFKVFMLGFKKSSNTELKASPLSQLSKIEQNRAKNSPISSVLVRENSLRSKMLKENADSDVVSPEKSVPKYLKLIKPLYLKAAKKTDSVTPSSSSPVNWSPRKFSEVSRVGSFKIMTRKLGKSRSASAAVGVPPPPPAIHRRDDSLLDNGIQGAILHCKKSFNSSSQEIHPKSRKDAAAFESHHKQTNGGKINVADECVTSSFPEL</sequence>
<dbReference type="EMBL" id="JBJXBP010000004">
    <property type="protein sequence ID" value="KAL3834301.1"/>
    <property type="molecule type" value="Genomic_DNA"/>
</dbReference>
<dbReference type="PANTHER" id="PTHR33929:SF10">
    <property type="entry name" value="MEMBRANE-ASSOCIATED KINASE REGULATOR 2-RELATED"/>
    <property type="match status" value="1"/>
</dbReference>
<comment type="caution">
    <text evidence="2">The sequence shown here is derived from an EMBL/GenBank/DDBJ whole genome shotgun (WGS) entry which is preliminary data.</text>
</comment>
<feature type="compositionally biased region" description="Basic and acidic residues" evidence="1">
    <location>
        <begin position="265"/>
        <end position="280"/>
    </location>
</feature>
<evidence type="ECO:0000256" key="1">
    <source>
        <dbReference type="SAM" id="MobiDB-lite"/>
    </source>
</evidence>
<protein>
    <recommendedName>
        <fullName evidence="4">Membrane-associated kinase regulator 5</fullName>
    </recommendedName>
</protein>
<accession>A0ABD3TCH0</accession>
<evidence type="ECO:0000313" key="2">
    <source>
        <dbReference type="EMBL" id="KAL3834301.1"/>
    </source>
</evidence>
<keyword evidence="3" id="KW-1185">Reference proteome</keyword>
<proteinExistence type="predicted"/>
<evidence type="ECO:0008006" key="4">
    <source>
        <dbReference type="Google" id="ProtNLM"/>
    </source>
</evidence>
<organism evidence="2 3">
    <name type="scientific">Penstemon smallii</name>
    <dbReference type="NCBI Taxonomy" id="265156"/>
    <lineage>
        <taxon>Eukaryota</taxon>
        <taxon>Viridiplantae</taxon>
        <taxon>Streptophyta</taxon>
        <taxon>Embryophyta</taxon>
        <taxon>Tracheophyta</taxon>
        <taxon>Spermatophyta</taxon>
        <taxon>Magnoliopsida</taxon>
        <taxon>eudicotyledons</taxon>
        <taxon>Gunneridae</taxon>
        <taxon>Pentapetalae</taxon>
        <taxon>asterids</taxon>
        <taxon>lamiids</taxon>
        <taxon>Lamiales</taxon>
        <taxon>Plantaginaceae</taxon>
        <taxon>Cheloneae</taxon>
        <taxon>Penstemon</taxon>
    </lineage>
</organism>
<evidence type="ECO:0000313" key="3">
    <source>
        <dbReference type="Proteomes" id="UP001634393"/>
    </source>
</evidence>
<dbReference type="InterPro" id="IPR039619">
    <property type="entry name" value="MAKR2/5"/>
</dbReference>
<dbReference type="Proteomes" id="UP001634393">
    <property type="component" value="Unassembled WGS sequence"/>
</dbReference>
<gene>
    <name evidence="2" type="ORF">ACJIZ3_009037</name>
</gene>